<keyword evidence="8" id="KW-0067">ATP-binding</keyword>
<keyword evidence="4" id="KW-0808">Transferase</keyword>
<name>A0A4Q0VX39_9BACI</name>
<dbReference type="InterPro" id="IPR005218">
    <property type="entry name" value="Diacylglycerol/lipid_kinase"/>
</dbReference>
<dbReference type="NCBIfam" id="TIGR00147">
    <property type="entry name" value="YegS/Rv2252/BmrU family lipid kinase"/>
    <property type="match status" value="1"/>
</dbReference>
<dbReference type="InterPro" id="IPR001206">
    <property type="entry name" value="Diacylglycerol_kinase_cat_dom"/>
</dbReference>
<dbReference type="PANTHER" id="PTHR12358:SF106">
    <property type="entry name" value="LIPID KINASE YEGS"/>
    <property type="match status" value="1"/>
</dbReference>
<dbReference type="Gene3D" id="3.40.50.10330">
    <property type="entry name" value="Probable inorganic polyphosphate/atp-NAD kinase, domain 1"/>
    <property type="match status" value="1"/>
</dbReference>
<reference evidence="14 15" key="1">
    <citation type="journal article" date="2019" name="Int. J. Syst. Evol. Microbiol.">
        <title>Anaerobacillus alkaliphilus sp. nov., a novel alkaliphilic and moderately halophilic bacterium.</title>
        <authorList>
            <person name="Borsodi A.K."/>
            <person name="Aszalos J.M."/>
            <person name="Bihari P."/>
            <person name="Nagy I."/>
            <person name="Schumann P."/>
            <person name="Sproer C."/>
            <person name="Kovacs A.L."/>
            <person name="Boka K."/>
            <person name="Dobosy P."/>
            <person name="Ovari M."/>
            <person name="Szili-Kovacs T."/>
            <person name="Toth E."/>
        </authorList>
    </citation>
    <scope>NUCLEOTIDE SEQUENCE [LARGE SCALE GENOMIC DNA]</scope>
    <source>
        <strain evidence="14 15">B16-10</strain>
    </source>
</reference>
<dbReference type="InterPro" id="IPR045540">
    <property type="entry name" value="YegS/DAGK_C"/>
</dbReference>
<evidence type="ECO:0000256" key="6">
    <source>
        <dbReference type="ARBA" id="ARBA00022741"/>
    </source>
</evidence>
<keyword evidence="10" id="KW-0443">Lipid metabolism</keyword>
<evidence type="ECO:0000313" key="15">
    <source>
        <dbReference type="Proteomes" id="UP000290649"/>
    </source>
</evidence>
<dbReference type="Gene3D" id="2.60.200.40">
    <property type="match status" value="1"/>
</dbReference>
<dbReference type="PROSITE" id="PS50146">
    <property type="entry name" value="DAGK"/>
    <property type="match status" value="1"/>
</dbReference>
<dbReference type="RefSeq" id="WP_129076377.1">
    <property type="nucleotide sequence ID" value="NZ_QOUX01000001.1"/>
</dbReference>
<keyword evidence="15" id="KW-1185">Reference proteome</keyword>
<evidence type="ECO:0000256" key="12">
    <source>
        <dbReference type="ARBA" id="ARBA00023264"/>
    </source>
</evidence>
<evidence type="ECO:0000256" key="5">
    <source>
        <dbReference type="ARBA" id="ARBA00022723"/>
    </source>
</evidence>
<evidence type="ECO:0000256" key="10">
    <source>
        <dbReference type="ARBA" id="ARBA00023098"/>
    </source>
</evidence>
<dbReference type="SUPFAM" id="SSF111331">
    <property type="entry name" value="NAD kinase/diacylglycerol kinase-like"/>
    <property type="match status" value="1"/>
</dbReference>
<evidence type="ECO:0000256" key="4">
    <source>
        <dbReference type="ARBA" id="ARBA00022679"/>
    </source>
</evidence>
<evidence type="ECO:0000256" key="9">
    <source>
        <dbReference type="ARBA" id="ARBA00022842"/>
    </source>
</evidence>
<dbReference type="InterPro" id="IPR017438">
    <property type="entry name" value="ATP-NAD_kinase_N"/>
</dbReference>
<keyword evidence="12" id="KW-1208">Phospholipid metabolism</keyword>
<accession>A0A4Q0VX39</accession>
<comment type="cofactor">
    <cofactor evidence="1">
        <name>Mg(2+)</name>
        <dbReference type="ChEBI" id="CHEBI:18420"/>
    </cofactor>
</comment>
<dbReference type="InterPro" id="IPR016064">
    <property type="entry name" value="NAD/diacylglycerol_kinase_sf"/>
</dbReference>
<dbReference type="GO" id="GO:0016301">
    <property type="term" value="F:kinase activity"/>
    <property type="evidence" value="ECO:0007669"/>
    <property type="project" value="UniProtKB-KW"/>
</dbReference>
<dbReference type="GO" id="GO:0008654">
    <property type="term" value="P:phospholipid biosynthetic process"/>
    <property type="evidence" value="ECO:0007669"/>
    <property type="project" value="UniProtKB-KW"/>
</dbReference>
<evidence type="ECO:0000256" key="8">
    <source>
        <dbReference type="ARBA" id="ARBA00022840"/>
    </source>
</evidence>
<keyword evidence="7 14" id="KW-0418">Kinase</keyword>
<evidence type="ECO:0000259" key="13">
    <source>
        <dbReference type="PROSITE" id="PS50146"/>
    </source>
</evidence>
<keyword evidence="11" id="KW-0594">Phospholipid biosynthesis</keyword>
<dbReference type="InterPro" id="IPR050187">
    <property type="entry name" value="Lipid_Phosphate_FormReg"/>
</dbReference>
<feature type="domain" description="DAGKc" evidence="13">
    <location>
        <begin position="1"/>
        <end position="125"/>
    </location>
</feature>
<dbReference type="Pfam" id="PF19279">
    <property type="entry name" value="YegS_C"/>
    <property type="match status" value="1"/>
</dbReference>
<gene>
    <name evidence="14" type="ORF">DS745_01170</name>
</gene>
<keyword evidence="9" id="KW-0460">Magnesium</keyword>
<keyword evidence="6" id="KW-0547">Nucleotide-binding</keyword>
<keyword evidence="5" id="KW-0479">Metal-binding</keyword>
<dbReference type="EMBL" id="QOUX01000001">
    <property type="protein sequence ID" value="RXJ04030.1"/>
    <property type="molecule type" value="Genomic_DNA"/>
</dbReference>
<dbReference type="GO" id="GO:0005524">
    <property type="term" value="F:ATP binding"/>
    <property type="evidence" value="ECO:0007669"/>
    <property type="project" value="UniProtKB-KW"/>
</dbReference>
<sequence>MYLFIINNQSGKGAKVWKKTLPILQSKEVNYKAFFITKPEDLLHIETKLMKETIKAIVIIGGDGSIHHALKFVENTEIPIGIIPAGSGNDFARALKIPHKSSEALNLILRGHTKKIDMIKVDDKPCATVVGIGFDAKVAELANRSKIKKWLNFIKLGKLAYIYGVLKGVFSYQSTEMTIHVDGIEKTYSHVWLIALANTPYYGGGLKISPEANYTDGTLNICIVHSLSRLELLLFFPLVFLGKHTLHPSVEMISGKEIEISSTSSVPIQADGEPLGSTPTFITIKNRELHVIV</sequence>
<evidence type="ECO:0000256" key="11">
    <source>
        <dbReference type="ARBA" id="ARBA00023209"/>
    </source>
</evidence>
<keyword evidence="3" id="KW-0444">Lipid biosynthesis</keyword>
<evidence type="ECO:0000313" key="14">
    <source>
        <dbReference type="EMBL" id="RXJ04030.1"/>
    </source>
</evidence>
<dbReference type="AlphaFoldDB" id="A0A4Q0VX39"/>
<protein>
    <submittedName>
        <fullName evidence="14">Diacylglycerol kinase family lipid kinase</fullName>
    </submittedName>
</protein>
<comment type="caution">
    <text evidence="14">The sequence shown here is derived from an EMBL/GenBank/DDBJ whole genome shotgun (WGS) entry which is preliminary data.</text>
</comment>
<evidence type="ECO:0000256" key="2">
    <source>
        <dbReference type="ARBA" id="ARBA00005983"/>
    </source>
</evidence>
<dbReference type="Proteomes" id="UP000290649">
    <property type="component" value="Unassembled WGS sequence"/>
</dbReference>
<dbReference type="GO" id="GO:0005886">
    <property type="term" value="C:plasma membrane"/>
    <property type="evidence" value="ECO:0007669"/>
    <property type="project" value="TreeGrafter"/>
</dbReference>
<evidence type="ECO:0000256" key="3">
    <source>
        <dbReference type="ARBA" id="ARBA00022516"/>
    </source>
</evidence>
<dbReference type="Pfam" id="PF00781">
    <property type="entry name" value="DAGK_cat"/>
    <property type="match status" value="1"/>
</dbReference>
<proteinExistence type="inferred from homology"/>
<comment type="similarity">
    <text evidence="2">Belongs to the diacylglycerol/lipid kinase family.</text>
</comment>
<evidence type="ECO:0000256" key="1">
    <source>
        <dbReference type="ARBA" id="ARBA00001946"/>
    </source>
</evidence>
<dbReference type="GO" id="GO:0046872">
    <property type="term" value="F:metal ion binding"/>
    <property type="evidence" value="ECO:0007669"/>
    <property type="project" value="UniProtKB-KW"/>
</dbReference>
<dbReference type="PANTHER" id="PTHR12358">
    <property type="entry name" value="SPHINGOSINE KINASE"/>
    <property type="match status" value="1"/>
</dbReference>
<dbReference type="OrthoDB" id="9786026at2"/>
<organism evidence="14 15">
    <name type="scientific">Anaerobacillus alkaliphilus</name>
    <dbReference type="NCBI Taxonomy" id="1548597"/>
    <lineage>
        <taxon>Bacteria</taxon>
        <taxon>Bacillati</taxon>
        <taxon>Bacillota</taxon>
        <taxon>Bacilli</taxon>
        <taxon>Bacillales</taxon>
        <taxon>Bacillaceae</taxon>
        <taxon>Anaerobacillus</taxon>
    </lineage>
</organism>
<dbReference type="SMART" id="SM00046">
    <property type="entry name" value="DAGKc"/>
    <property type="match status" value="1"/>
</dbReference>
<evidence type="ECO:0000256" key="7">
    <source>
        <dbReference type="ARBA" id="ARBA00022777"/>
    </source>
</evidence>